<proteinExistence type="predicted"/>
<evidence type="ECO:0000313" key="1">
    <source>
        <dbReference type="EMBL" id="KAL2056763.1"/>
    </source>
</evidence>
<sequence>MYEEDRFPAITGLAVDFQRHIGGNYLAGLWRPFLLEGLLWQACAVEISTELWISPTVEQKVHDKQPKEYRAPSWSWASQAGAVSYDLPPEGEQSPTIAYFNKVQRILDITDCTTRLANPVSPYGRVTRGLPGVRGLLKHSTPATLSGLRSWALAQENWPVEGFHACIFADHLPMWKTRRLF</sequence>
<dbReference type="Proteomes" id="UP001590951">
    <property type="component" value="Unassembled WGS sequence"/>
</dbReference>
<dbReference type="PANTHER" id="PTHR33112">
    <property type="entry name" value="DOMAIN PROTEIN, PUTATIVE-RELATED"/>
    <property type="match status" value="1"/>
</dbReference>
<protein>
    <submittedName>
        <fullName evidence="1">Uncharacterized protein</fullName>
    </submittedName>
</protein>
<organism evidence="1 2">
    <name type="scientific">Lepraria finkii</name>
    <dbReference type="NCBI Taxonomy" id="1340010"/>
    <lineage>
        <taxon>Eukaryota</taxon>
        <taxon>Fungi</taxon>
        <taxon>Dikarya</taxon>
        <taxon>Ascomycota</taxon>
        <taxon>Pezizomycotina</taxon>
        <taxon>Lecanoromycetes</taxon>
        <taxon>OSLEUM clade</taxon>
        <taxon>Lecanoromycetidae</taxon>
        <taxon>Lecanorales</taxon>
        <taxon>Lecanorineae</taxon>
        <taxon>Stereocaulaceae</taxon>
        <taxon>Lepraria</taxon>
    </lineage>
</organism>
<evidence type="ECO:0000313" key="2">
    <source>
        <dbReference type="Proteomes" id="UP001590951"/>
    </source>
</evidence>
<dbReference type="PANTHER" id="PTHR33112:SF16">
    <property type="entry name" value="HETEROKARYON INCOMPATIBILITY DOMAIN-CONTAINING PROTEIN"/>
    <property type="match status" value="1"/>
</dbReference>
<name>A0ABR4BGR9_9LECA</name>
<gene>
    <name evidence="1" type="ORF">ABVK25_003158</name>
</gene>
<reference evidence="1 2" key="1">
    <citation type="submission" date="2024-09" db="EMBL/GenBank/DDBJ databases">
        <title>Rethinking Asexuality: The Enigmatic Case of Functional Sexual Genes in Lepraria (Stereocaulaceae).</title>
        <authorList>
            <person name="Doellman M."/>
            <person name="Sun Y."/>
            <person name="Barcenas-Pena A."/>
            <person name="Lumbsch H.T."/>
            <person name="Grewe F."/>
        </authorList>
    </citation>
    <scope>NUCLEOTIDE SEQUENCE [LARGE SCALE GENOMIC DNA]</scope>
    <source>
        <strain evidence="1 2">Grewe 0041</strain>
    </source>
</reference>
<keyword evidence="2" id="KW-1185">Reference proteome</keyword>
<accession>A0ABR4BGR9</accession>
<dbReference type="EMBL" id="JBHFEH010000007">
    <property type="protein sequence ID" value="KAL2056763.1"/>
    <property type="molecule type" value="Genomic_DNA"/>
</dbReference>
<comment type="caution">
    <text evidence="1">The sequence shown here is derived from an EMBL/GenBank/DDBJ whole genome shotgun (WGS) entry which is preliminary data.</text>
</comment>